<dbReference type="Proteomes" id="UP000274822">
    <property type="component" value="Unassembled WGS sequence"/>
</dbReference>
<organism evidence="2 3">
    <name type="scientific">Jimgerdemannia flammicorona</name>
    <dbReference type="NCBI Taxonomy" id="994334"/>
    <lineage>
        <taxon>Eukaryota</taxon>
        <taxon>Fungi</taxon>
        <taxon>Fungi incertae sedis</taxon>
        <taxon>Mucoromycota</taxon>
        <taxon>Mucoromycotina</taxon>
        <taxon>Endogonomycetes</taxon>
        <taxon>Endogonales</taxon>
        <taxon>Endogonaceae</taxon>
        <taxon>Jimgerdemannia</taxon>
    </lineage>
</organism>
<evidence type="ECO:0000313" key="3">
    <source>
        <dbReference type="Proteomes" id="UP000274822"/>
    </source>
</evidence>
<name>A0A433QNG8_9FUNG</name>
<protein>
    <submittedName>
        <fullName evidence="2">NRDE protein-domain-containing protein</fullName>
    </submittedName>
</protein>
<dbReference type="Pfam" id="PF00646">
    <property type="entry name" value="F-box"/>
    <property type="match status" value="1"/>
</dbReference>
<reference evidence="2 3" key="1">
    <citation type="journal article" date="2018" name="New Phytol.">
        <title>Phylogenomics of Endogonaceae and evolution of mycorrhizas within Mucoromycota.</title>
        <authorList>
            <person name="Chang Y."/>
            <person name="Desiro A."/>
            <person name="Na H."/>
            <person name="Sandor L."/>
            <person name="Lipzen A."/>
            <person name="Clum A."/>
            <person name="Barry K."/>
            <person name="Grigoriev I.V."/>
            <person name="Martin F.M."/>
            <person name="Stajich J.E."/>
            <person name="Smith M.E."/>
            <person name="Bonito G."/>
            <person name="Spatafora J.W."/>
        </authorList>
    </citation>
    <scope>NUCLEOTIDE SEQUENCE [LARGE SCALE GENOMIC DNA]</scope>
    <source>
        <strain evidence="2 3">AD002</strain>
    </source>
</reference>
<dbReference type="InterPro" id="IPR036047">
    <property type="entry name" value="F-box-like_dom_sf"/>
</dbReference>
<dbReference type="SMART" id="SM00256">
    <property type="entry name" value="FBOX"/>
    <property type="match status" value="1"/>
</dbReference>
<dbReference type="PANTHER" id="PTHR17985">
    <property type="entry name" value="SER/THR-RICH PROTEIN T10 IN DGCR REGION"/>
    <property type="match status" value="1"/>
</dbReference>
<dbReference type="Pfam" id="PF05742">
    <property type="entry name" value="TANGO2"/>
    <property type="match status" value="1"/>
</dbReference>
<dbReference type="InterPro" id="IPR008551">
    <property type="entry name" value="TANGO2"/>
</dbReference>
<dbReference type="GO" id="GO:0007030">
    <property type="term" value="P:Golgi organization"/>
    <property type="evidence" value="ECO:0007669"/>
    <property type="project" value="TreeGrafter"/>
</dbReference>
<gene>
    <name evidence="2" type="ORF">BC938DRAFT_478060</name>
</gene>
<dbReference type="PROSITE" id="PS50181">
    <property type="entry name" value="FBOX"/>
    <property type="match status" value="1"/>
</dbReference>
<keyword evidence="3" id="KW-1185">Reference proteome</keyword>
<proteinExistence type="predicted"/>
<dbReference type="SUPFAM" id="SSF81383">
    <property type="entry name" value="F-box domain"/>
    <property type="match status" value="1"/>
</dbReference>
<dbReference type="CDD" id="cd09917">
    <property type="entry name" value="F-box_SF"/>
    <property type="match status" value="1"/>
</dbReference>
<dbReference type="GO" id="GO:0005794">
    <property type="term" value="C:Golgi apparatus"/>
    <property type="evidence" value="ECO:0007669"/>
    <property type="project" value="TreeGrafter"/>
</dbReference>
<dbReference type="EMBL" id="RBNJ01003077">
    <property type="protein sequence ID" value="RUS31325.1"/>
    <property type="molecule type" value="Genomic_DNA"/>
</dbReference>
<accession>A0A433QNG8</accession>
<evidence type="ECO:0000259" key="1">
    <source>
        <dbReference type="PROSITE" id="PS50181"/>
    </source>
</evidence>
<comment type="caution">
    <text evidence="2">The sequence shown here is derived from an EMBL/GenBank/DDBJ whole genome shotgun (WGS) entry which is preliminary data.</text>
</comment>
<dbReference type="PANTHER" id="PTHR17985:SF8">
    <property type="entry name" value="TRANSPORT AND GOLGI ORGANIZATION PROTEIN 2 HOMOLOG"/>
    <property type="match status" value="1"/>
</dbReference>
<dbReference type="InterPro" id="IPR001810">
    <property type="entry name" value="F-box_dom"/>
</dbReference>
<sequence length="725" mass="81672">MCILFWALDSHPNIFAANRDEYLDRLTTRAHFWPAPHDRVLAGRDLQHSGNGTWLGINRSGRFAALTNYREPPEDLPPDLISRGYLVRDYIVEGDVGSPRKYLERVEKRSDRFGGFSLLCADLGREAGEAERGEGRMAYYANRDNVKVMELEPGKIYGAYVCIVFLVVFARLVNHQIFLIAVRLFAGLSNSVLEAPWPKVEEGRKVMARILENAPEGEALIEDLFTLLGTHIPFTDVTNITQSIEETKTRIRVPIFNLNSQPYSTRTSTIILVDRRGTVTFVERDWFDTEAMRELEEEERRTLGEVRWSFTIGEEGLKMVQKTVELSFDMHNLLQRNTKGILQLNAVLPDLSSKSHPQYEHSDSTFEFGNTDIFNVHVDLWLTMACGYKCTSNHGYRSKNSDVIISLYNVADALTISPIMMDPLPSELLTTILAYLPFQDHLAIQLVNKTFHLVSRHHPNYANHHATPDAFERKIPAFLNGFFSLLPGETVRLLVTIGDRVRTELSGYHSQIRWTATMRTDQSLLLTIRFRSYAVMPAGVTSLASVIPPETRTVAPPATRLEYSVVDTPKGSDPMTGIESAYHSKDARLARFRSVVWDGCTLPAHALNLAQAELDKGRCVHERRRSTSLEPLPIANYYYLARVEGKEPVLVQVAVLELAGYNYARGSKSSRVTIGIPPIANKWVTSKDRSTQGQCLKLMPVALASSFSGQQLGAWLEPRTAQQCA</sequence>
<dbReference type="GO" id="GO:0009306">
    <property type="term" value="P:protein secretion"/>
    <property type="evidence" value="ECO:0007669"/>
    <property type="project" value="TreeGrafter"/>
</dbReference>
<evidence type="ECO:0000313" key="2">
    <source>
        <dbReference type="EMBL" id="RUS31325.1"/>
    </source>
</evidence>
<feature type="domain" description="F-box" evidence="1">
    <location>
        <begin position="418"/>
        <end position="464"/>
    </location>
</feature>
<dbReference type="AlphaFoldDB" id="A0A433QNG8"/>